<sequence>MNSSISPSSCFFFIPCRPFDSHPRASSHSPHSSPDRILNLTLSKRHRTLGFPASVVGAKVEVSWLSPDRNAVEDYGGWSVLESRIEEHNKGFRSFFVVVVGATAAMLLAVAAHRVYFSRKGFTFQFKNPLNIQAVPISQSINGQSKVAISGDLKSDSVVSEATQSNVPDDAHETNVSVEKLERLIIPVNADSTQQEALRILKELKIIEDDAKADELCTRREYARWLVKANSSLERSAQHRIMPSLLQSHHVNQAFDDVTINDPDFWSIQSLAESGLVLSKLSDKNFFDADGQEGKGSIKFSPESFISRLDLINWKAQLEYSWIPGIDQEISKMKLDIIDMRTISHRASPELFMDILAGDQSILRKVFGTIYFTS</sequence>
<dbReference type="EMBL" id="JBBNAE010000006">
    <property type="protein sequence ID" value="KAK9116042.1"/>
    <property type="molecule type" value="Genomic_DNA"/>
</dbReference>
<keyword evidence="1" id="KW-0472">Membrane</keyword>
<keyword evidence="3" id="KW-1185">Reference proteome</keyword>
<evidence type="ECO:0000313" key="2">
    <source>
        <dbReference type="EMBL" id="KAK9116042.1"/>
    </source>
</evidence>
<evidence type="ECO:0000313" key="3">
    <source>
        <dbReference type="Proteomes" id="UP001417504"/>
    </source>
</evidence>
<dbReference type="AlphaFoldDB" id="A0AAP0IK68"/>
<protein>
    <recommendedName>
        <fullName evidence="4">SLH domain-containing protein</fullName>
    </recommendedName>
</protein>
<keyword evidence="1" id="KW-1133">Transmembrane helix</keyword>
<dbReference type="PANTHER" id="PTHR33740:SF1">
    <property type="entry name" value="SLH DOMAIN PROTEIN"/>
    <property type="match status" value="1"/>
</dbReference>
<dbReference type="Proteomes" id="UP001417504">
    <property type="component" value="Unassembled WGS sequence"/>
</dbReference>
<evidence type="ECO:0008006" key="4">
    <source>
        <dbReference type="Google" id="ProtNLM"/>
    </source>
</evidence>
<dbReference type="PANTHER" id="PTHR33740">
    <property type="entry name" value="GPI-ANCHORED ADHESIN-LIKE PROTEIN"/>
    <property type="match status" value="1"/>
</dbReference>
<gene>
    <name evidence="2" type="ORF">Sjap_014989</name>
</gene>
<organism evidence="2 3">
    <name type="scientific">Stephania japonica</name>
    <dbReference type="NCBI Taxonomy" id="461633"/>
    <lineage>
        <taxon>Eukaryota</taxon>
        <taxon>Viridiplantae</taxon>
        <taxon>Streptophyta</taxon>
        <taxon>Embryophyta</taxon>
        <taxon>Tracheophyta</taxon>
        <taxon>Spermatophyta</taxon>
        <taxon>Magnoliopsida</taxon>
        <taxon>Ranunculales</taxon>
        <taxon>Menispermaceae</taxon>
        <taxon>Menispermoideae</taxon>
        <taxon>Cissampelideae</taxon>
        <taxon>Stephania</taxon>
    </lineage>
</organism>
<proteinExistence type="predicted"/>
<accession>A0AAP0IK68</accession>
<name>A0AAP0IK68_9MAGN</name>
<keyword evidence="1" id="KW-0812">Transmembrane</keyword>
<evidence type="ECO:0000256" key="1">
    <source>
        <dbReference type="SAM" id="Phobius"/>
    </source>
</evidence>
<reference evidence="2 3" key="1">
    <citation type="submission" date="2024-01" db="EMBL/GenBank/DDBJ databases">
        <title>Genome assemblies of Stephania.</title>
        <authorList>
            <person name="Yang L."/>
        </authorList>
    </citation>
    <scope>NUCLEOTIDE SEQUENCE [LARGE SCALE GENOMIC DNA]</scope>
    <source>
        <strain evidence="2">QJT</strain>
        <tissue evidence="2">Leaf</tissue>
    </source>
</reference>
<feature type="transmembrane region" description="Helical" evidence="1">
    <location>
        <begin position="95"/>
        <end position="117"/>
    </location>
</feature>
<comment type="caution">
    <text evidence="2">The sequence shown here is derived from an EMBL/GenBank/DDBJ whole genome shotgun (WGS) entry which is preliminary data.</text>
</comment>